<dbReference type="PANTHER" id="PTHR45566:SF1">
    <property type="entry name" value="HTH-TYPE TRANSCRIPTIONAL REGULATOR YHJB-RELATED"/>
    <property type="match status" value="1"/>
</dbReference>
<comment type="caution">
    <text evidence="4">The sequence shown here is derived from an EMBL/GenBank/DDBJ whole genome shotgun (WGS) entry which is preliminary data.</text>
</comment>
<dbReference type="PANTHER" id="PTHR45566">
    <property type="entry name" value="HTH-TYPE TRANSCRIPTIONAL REGULATOR YHJB-RELATED"/>
    <property type="match status" value="1"/>
</dbReference>
<dbReference type="AlphaFoldDB" id="A0A8J7A8Q5"/>
<feature type="compositionally biased region" description="Basic and acidic residues" evidence="2">
    <location>
        <begin position="608"/>
        <end position="620"/>
    </location>
</feature>
<feature type="modified residue" description="4-aspartylphosphate" evidence="1">
    <location>
        <position position="77"/>
    </location>
</feature>
<reference evidence="4" key="1">
    <citation type="submission" date="2020-10" db="EMBL/GenBank/DDBJ databases">
        <authorList>
            <person name="Castelo-Branco R."/>
            <person name="Eusebio N."/>
            <person name="Adriana R."/>
            <person name="Vieira A."/>
            <person name="Brugerolle De Fraissinette N."/>
            <person name="Rezende De Castro R."/>
            <person name="Schneider M.P."/>
            <person name="Vasconcelos V."/>
            <person name="Leao P.N."/>
        </authorList>
    </citation>
    <scope>NUCLEOTIDE SEQUENCE</scope>
    <source>
        <strain evidence="4">LEGE 07310</strain>
    </source>
</reference>
<keyword evidence="1" id="KW-0597">Phosphoprotein</keyword>
<evidence type="ECO:0000313" key="5">
    <source>
        <dbReference type="Proteomes" id="UP000636505"/>
    </source>
</evidence>
<protein>
    <submittedName>
        <fullName evidence="4">DUF3685 domain-containing protein</fullName>
    </submittedName>
</protein>
<dbReference type="CDD" id="cd17535">
    <property type="entry name" value="REC_NarL-like"/>
    <property type="match status" value="1"/>
</dbReference>
<evidence type="ECO:0000259" key="3">
    <source>
        <dbReference type="PROSITE" id="PS50110"/>
    </source>
</evidence>
<name>A0A8J7A8Q5_9CYAN</name>
<dbReference type="RefSeq" id="WP_193907608.1">
    <property type="nucleotide sequence ID" value="NZ_JADEXG010000026.1"/>
</dbReference>
<gene>
    <name evidence="4" type="ORF">IQ241_12570</name>
</gene>
<evidence type="ECO:0000256" key="1">
    <source>
        <dbReference type="PROSITE-ProRule" id="PRU00169"/>
    </source>
</evidence>
<accession>A0A8J7A8Q5</accession>
<dbReference type="InterPro" id="IPR058245">
    <property type="entry name" value="NreC/VraR/RcsB-like_REC"/>
</dbReference>
<feature type="region of interest" description="Disordered" evidence="2">
    <location>
        <begin position="238"/>
        <end position="264"/>
    </location>
</feature>
<dbReference type="SMART" id="SM00448">
    <property type="entry name" value="REC"/>
    <property type="match status" value="1"/>
</dbReference>
<dbReference type="Pfam" id="PF00072">
    <property type="entry name" value="Response_reg"/>
    <property type="match status" value="1"/>
</dbReference>
<sequence length="620" mass="69880">MSDRPLQLVLVDEDPVFRLGLRVWLEQLNEFQVVAEASTGAETLDILRSRRQSFERSLDQPELRAVAAQPIDLVILDLGLGAGDPEAMPGLRLCQQIKTEFVQLPVLVLSAQLEPVLQAAAAQVGADGYGARGMPVRQLAQLIRRVAAGEPGRLPLPERQSRCDFSAEPPAIPGPLTAMRISLRLSAMQQIDQTLADLETIAQPRYWINRAIVDGKRRELRAARWLVGQLWATPRFDDLTRRTDTPDSAAWLPRSESESQSRQTGTALLPLPSALVAAAPGRFQADPADVQATVFEGVFRKLQRRLENVSDVPLEIDILRVEKKRELLYIVLRQLEDRLEDLRHSQVQPGQLPERSRPVLEDLWDTVVIEFFGKYYTVQISGVEEAVVSLIQQEKPIVKAEILEPIPLVPSLLGHWLFQEPLLIDGAPYLATTPEAIRHSEILLENLIIQVGNAVMQPLLNRLSDVEPIKKSLYSRRLMSSREIERFRNELAWRYRWDQWVAQPKAIFESRYRLFILTAAGITETSVYAPRRDELNQLSGLQWATTLAFEARDALAPRVRAAIAFVGSGLVYVLTEVVGRGIGLVGRGILKGVGSAWQDSRGRPRRPRDREPERKFNEWE</sequence>
<dbReference type="Proteomes" id="UP000636505">
    <property type="component" value="Unassembled WGS sequence"/>
</dbReference>
<proteinExistence type="predicted"/>
<dbReference type="InterPro" id="IPR022552">
    <property type="entry name" value="UPF_Ycf55"/>
</dbReference>
<evidence type="ECO:0000256" key="2">
    <source>
        <dbReference type="SAM" id="MobiDB-lite"/>
    </source>
</evidence>
<dbReference type="PIRSF" id="PIRSF026434">
    <property type="entry name" value="RR_ycf55_prd"/>
    <property type="match status" value="1"/>
</dbReference>
<keyword evidence="5" id="KW-1185">Reference proteome</keyword>
<dbReference type="Gene3D" id="3.40.50.2300">
    <property type="match status" value="1"/>
</dbReference>
<dbReference type="InterPro" id="IPR051015">
    <property type="entry name" value="EvgA-like"/>
</dbReference>
<dbReference type="EMBL" id="JADEXG010000026">
    <property type="protein sequence ID" value="MBE9078115.1"/>
    <property type="molecule type" value="Genomic_DNA"/>
</dbReference>
<organism evidence="4 5">
    <name type="scientific">Vasconcelosia minhoensis LEGE 07310</name>
    <dbReference type="NCBI Taxonomy" id="915328"/>
    <lineage>
        <taxon>Bacteria</taxon>
        <taxon>Bacillati</taxon>
        <taxon>Cyanobacteriota</taxon>
        <taxon>Cyanophyceae</taxon>
        <taxon>Nodosilineales</taxon>
        <taxon>Cymatolegaceae</taxon>
        <taxon>Vasconcelosia</taxon>
        <taxon>Vasconcelosia minhoensis</taxon>
    </lineage>
</organism>
<dbReference type="InterPro" id="IPR016837">
    <property type="entry name" value="Uncharacterised_Ycf55_cyanobac"/>
</dbReference>
<feature type="region of interest" description="Disordered" evidence="2">
    <location>
        <begin position="596"/>
        <end position="620"/>
    </location>
</feature>
<dbReference type="GO" id="GO:0000160">
    <property type="term" value="P:phosphorelay signal transduction system"/>
    <property type="evidence" value="ECO:0007669"/>
    <property type="project" value="InterPro"/>
</dbReference>
<dbReference type="Pfam" id="PF12452">
    <property type="entry name" value="DUF3685"/>
    <property type="match status" value="1"/>
</dbReference>
<dbReference type="PROSITE" id="PS50110">
    <property type="entry name" value="RESPONSE_REGULATORY"/>
    <property type="match status" value="1"/>
</dbReference>
<feature type="domain" description="Response regulatory" evidence="3">
    <location>
        <begin position="7"/>
        <end position="147"/>
    </location>
</feature>
<dbReference type="InterPro" id="IPR011006">
    <property type="entry name" value="CheY-like_superfamily"/>
</dbReference>
<dbReference type="SUPFAM" id="SSF52172">
    <property type="entry name" value="CheY-like"/>
    <property type="match status" value="1"/>
</dbReference>
<dbReference type="InterPro" id="IPR001789">
    <property type="entry name" value="Sig_transdc_resp-reg_receiver"/>
</dbReference>
<evidence type="ECO:0000313" key="4">
    <source>
        <dbReference type="EMBL" id="MBE9078115.1"/>
    </source>
</evidence>